<feature type="transmembrane region" description="Helical" evidence="1">
    <location>
        <begin position="119"/>
        <end position="145"/>
    </location>
</feature>
<name>A0A1Y5TGS0_9RHOB</name>
<feature type="transmembrane region" description="Helical" evidence="1">
    <location>
        <begin position="73"/>
        <end position="95"/>
    </location>
</feature>
<dbReference type="Proteomes" id="UP000193827">
    <property type="component" value="Unassembled WGS sequence"/>
</dbReference>
<organism evidence="2 3">
    <name type="scientific">Roseovarius litorisediminis</name>
    <dbReference type="NCBI Taxonomy" id="1312363"/>
    <lineage>
        <taxon>Bacteria</taxon>
        <taxon>Pseudomonadati</taxon>
        <taxon>Pseudomonadota</taxon>
        <taxon>Alphaproteobacteria</taxon>
        <taxon>Rhodobacterales</taxon>
        <taxon>Roseobacteraceae</taxon>
        <taxon>Roseovarius</taxon>
    </lineage>
</organism>
<keyword evidence="1" id="KW-0472">Membrane</keyword>
<protein>
    <submittedName>
        <fullName evidence="2">Uncharacterized protein</fullName>
    </submittedName>
</protein>
<evidence type="ECO:0000313" key="2">
    <source>
        <dbReference type="EMBL" id="SLN63679.1"/>
    </source>
</evidence>
<proteinExistence type="predicted"/>
<accession>A0A1Y5TGS0</accession>
<gene>
    <name evidence="2" type="ORF">PEL8287_03482</name>
</gene>
<keyword evidence="1" id="KW-1133">Transmembrane helix</keyword>
<dbReference type="EMBL" id="FWFL01000011">
    <property type="protein sequence ID" value="SLN63679.1"/>
    <property type="molecule type" value="Genomic_DNA"/>
</dbReference>
<feature type="transmembrane region" description="Helical" evidence="1">
    <location>
        <begin position="157"/>
        <end position="176"/>
    </location>
</feature>
<reference evidence="2 3" key="1">
    <citation type="submission" date="2017-03" db="EMBL/GenBank/DDBJ databases">
        <authorList>
            <person name="Afonso C.L."/>
            <person name="Miller P.J."/>
            <person name="Scott M.A."/>
            <person name="Spackman E."/>
            <person name="Goraichik I."/>
            <person name="Dimitrov K.M."/>
            <person name="Suarez D.L."/>
            <person name="Swayne D.E."/>
        </authorList>
    </citation>
    <scope>NUCLEOTIDE SEQUENCE [LARGE SCALE GENOMIC DNA]</scope>
    <source>
        <strain evidence="2 3">CECT 8287</strain>
    </source>
</reference>
<keyword evidence="3" id="KW-1185">Reference proteome</keyword>
<evidence type="ECO:0000256" key="1">
    <source>
        <dbReference type="SAM" id="Phobius"/>
    </source>
</evidence>
<dbReference type="AlphaFoldDB" id="A0A1Y5TGS0"/>
<sequence>MLHASCMTEHIKRQPYLSVAFVLAVLPTALLANVPIFFVFAGVRVLLWWTIILAILIEAIVLWWIFDTSLRRALWAAFLINIGTTVLGFFIYPMVGTLSYPVLAPIITDVFGTGQLVELSAYCIAAAVVDTPVELLLLAILSAMAGYGFKITWKTGLIFFLANLVSAGILIAALQFEERKRPIDPETLQAIEQEFAPELEFAKMVFRELPNHTQPENGELDPGWRAEISAHAKQLNFVELTVATGKKSYIIVPLPNMKLGESYTYTYGQDSYQGTTRFIPGTLERWHLSENKSIEKIDVLHVQLSTGPGSSEYHNVRSILALPADW</sequence>
<feature type="transmembrane region" description="Helical" evidence="1">
    <location>
        <begin position="46"/>
        <end position="66"/>
    </location>
</feature>
<keyword evidence="1" id="KW-0812">Transmembrane</keyword>
<feature type="transmembrane region" description="Helical" evidence="1">
    <location>
        <begin position="16"/>
        <end position="40"/>
    </location>
</feature>
<evidence type="ECO:0000313" key="3">
    <source>
        <dbReference type="Proteomes" id="UP000193827"/>
    </source>
</evidence>